<dbReference type="PANTHER" id="PTHR22996:SF0">
    <property type="entry name" value="RE60872P-RELATED"/>
    <property type="match status" value="1"/>
</dbReference>
<dbReference type="Pfam" id="PF13920">
    <property type="entry name" value="zf-C3HC4_3"/>
    <property type="match status" value="1"/>
</dbReference>
<dbReference type="FunFam" id="3.30.40.10:FF:000013">
    <property type="entry name" value="E3 ubiquitin-protein ligase MGRN1 isoform 1"/>
    <property type="match status" value="1"/>
</dbReference>
<evidence type="ECO:0000256" key="12">
    <source>
        <dbReference type="PROSITE-ProRule" id="PRU00175"/>
    </source>
</evidence>
<dbReference type="SMART" id="SM00184">
    <property type="entry name" value="RING"/>
    <property type="match status" value="1"/>
</dbReference>
<keyword evidence="6" id="KW-0479">Metal-binding</keyword>
<dbReference type="GO" id="GO:0005737">
    <property type="term" value="C:cytoplasm"/>
    <property type="evidence" value="ECO:0007669"/>
    <property type="project" value="TreeGrafter"/>
</dbReference>
<dbReference type="CDD" id="cd16789">
    <property type="entry name" value="mRING-HC-C3HC5_MGRN1-like"/>
    <property type="match status" value="1"/>
</dbReference>
<evidence type="ECO:0000256" key="2">
    <source>
        <dbReference type="ARBA" id="ARBA00004906"/>
    </source>
</evidence>
<dbReference type="Proteomes" id="UP000192578">
    <property type="component" value="Unassembled WGS sequence"/>
</dbReference>
<dbReference type="GO" id="GO:0061630">
    <property type="term" value="F:ubiquitin protein ligase activity"/>
    <property type="evidence" value="ECO:0007669"/>
    <property type="project" value="UniProtKB-EC"/>
</dbReference>
<evidence type="ECO:0000256" key="5">
    <source>
        <dbReference type="ARBA" id="ARBA00022707"/>
    </source>
</evidence>
<evidence type="ECO:0000256" key="1">
    <source>
        <dbReference type="ARBA" id="ARBA00000900"/>
    </source>
</evidence>
<dbReference type="Pfam" id="PF26192">
    <property type="entry name" value="RNF157-like_N"/>
    <property type="match status" value="1"/>
</dbReference>
<dbReference type="SUPFAM" id="SSF57850">
    <property type="entry name" value="RING/U-box"/>
    <property type="match status" value="1"/>
</dbReference>
<sequence>MGSLLSRAATARENADAALNSAVYRYPPKAGSYFANYFIMGGERFESPQPEAYLFGENTDLNFLTGKPVAFPYAVPCAGELGRPLKSVINIRRESLRLVRVLDDCGTGASGYNIEFNFDCDVSCTIRLMYFAKEEFLNHGLSYIPQDMSLCSEKYCYKKGANQLFNQSSYVFDPSKYSDEELMEVGEKEIIPLAIQCLTADDEDIKQCHVTLAVIDKQPDGTYVVKALKQKQCIDGLCYLLQEVYGIENKTAGATEYDSGDDEYEESGGDCVVCMSDPRDTLILPCRHLCLCNGCAESLRYQANNCPICRSPFRALLQVRALQRKESGAAASSDRTTEDDENVPAGYEVVPLTEALNGPPVHNLRYQPKQSPVDSPPAVQKPVAGPRNRKRSKKSAATKTASQEVAEVVIQPASPTASVKSHISASEPDLSAARAATSGEFSKSVPRGLDYAEIVNELPICASTVRRLEDEEDGKDSDQTTDSTSSARSFSALIRHGSQESVNGPDAATPETVINLHTVSK</sequence>
<comment type="similarity">
    <text evidence="11">Belongs to the RING-type zinc finger family. LOG2 subfamily.</text>
</comment>
<proteinExistence type="inferred from homology"/>
<gene>
    <name evidence="15" type="ORF">BV898_18021</name>
</gene>
<evidence type="ECO:0000256" key="10">
    <source>
        <dbReference type="ARBA" id="ARBA00023288"/>
    </source>
</evidence>
<dbReference type="AlphaFoldDB" id="A0A9X6RN21"/>
<evidence type="ECO:0000256" key="3">
    <source>
        <dbReference type="ARBA" id="ARBA00012483"/>
    </source>
</evidence>
<dbReference type="PROSITE" id="PS50089">
    <property type="entry name" value="ZF_RING_2"/>
    <property type="match status" value="1"/>
</dbReference>
<dbReference type="GO" id="GO:0008270">
    <property type="term" value="F:zinc ion binding"/>
    <property type="evidence" value="ECO:0007669"/>
    <property type="project" value="UniProtKB-KW"/>
</dbReference>
<evidence type="ECO:0000313" key="15">
    <source>
        <dbReference type="EMBL" id="OWA53600.1"/>
    </source>
</evidence>
<dbReference type="GO" id="GO:0016567">
    <property type="term" value="P:protein ubiquitination"/>
    <property type="evidence" value="ECO:0007669"/>
    <property type="project" value="TreeGrafter"/>
</dbReference>
<keyword evidence="7 12" id="KW-0863">Zinc-finger</keyword>
<dbReference type="PANTHER" id="PTHR22996">
    <property type="entry name" value="MAHOGUNIN"/>
    <property type="match status" value="1"/>
</dbReference>
<organism evidence="15 16">
    <name type="scientific">Hypsibius exemplaris</name>
    <name type="common">Freshwater tardigrade</name>
    <dbReference type="NCBI Taxonomy" id="2072580"/>
    <lineage>
        <taxon>Eukaryota</taxon>
        <taxon>Metazoa</taxon>
        <taxon>Ecdysozoa</taxon>
        <taxon>Tardigrada</taxon>
        <taxon>Eutardigrada</taxon>
        <taxon>Parachela</taxon>
        <taxon>Hypsibioidea</taxon>
        <taxon>Hypsibiidae</taxon>
        <taxon>Hypsibius</taxon>
    </lineage>
</organism>
<dbReference type="OrthoDB" id="10014838at2759"/>
<keyword evidence="16" id="KW-1185">Reference proteome</keyword>
<evidence type="ECO:0000256" key="8">
    <source>
        <dbReference type="ARBA" id="ARBA00022786"/>
    </source>
</evidence>
<dbReference type="EMBL" id="MTYJ01000332">
    <property type="protein sequence ID" value="OWA53600.1"/>
    <property type="molecule type" value="Genomic_DNA"/>
</dbReference>
<feature type="compositionally biased region" description="Basic residues" evidence="13">
    <location>
        <begin position="387"/>
        <end position="396"/>
    </location>
</feature>
<feature type="domain" description="RING-type" evidence="14">
    <location>
        <begin position="271"/>
        <end position="310"/>
    </location>
</feature>
<name>A0A9X6RN21_HYPEX</name>
<reference evidence="16" key="1">
    <citation type="submission" date="2017-01" db="EMBL/GenBank/DDBJ databases">
        <title>Comparative genomics of anhydrobiosis in the tardigrade Hypsibius dujardini.</title>
        <authorList>
            <person name="Yoshida Y."/>
            <person name="Koutsovoulos G."/>
            <person name="Laetsch D."/>
            <person name="Stevens L."/>
            <person name="Kumar S."/>
            <person name="Horikawa D."/>
            <person name="Ishino K."/>
            <person name="Komine S."/>
            <person name="Tomita M."/>
            <person name="Blaxter M."/>
            <person name="Arakawa K."/>
        </authorList>
    </citation>
    <scope>NUCLEOTIDE SEQUENCE [LARGE SCALE GENOMIC DNA]</scope>
    <source>
        <strain evidence="16">Z151</strain>
    </source>
</reference>
<keyword evidence="9" id="KW-0862">Zinc</keyword>
<dbReference type="EC" id="2.3.2.27" evidence="3"/>
<dbReference type="InterPro" id="IPR013083">
    <property type="entry name" value="Znf_RING/FYVE/PHD"/>
</dbReference>
<keyword evidence="10" id="KW-0449">Lipoprotein</keyword>
<dbReference type="InterPro" id="IPR001841">
    <property type="entry name" value="Znf_RING"/>
</dbReference>
<evidence type="ECO:0000256" key="4">
    <source>
        <dbReference type="ARBA" id="ARBA00022679"/>
    </source>
</evidence>
<evidence type="ECO:0000313" key="16">
    <source>
        <dbReference type="Proteomes" id="UP000192578"/>
    </source>
</evidence>
<comment type="pathway">
    <text evidence="2">Protein modification; protein ubiquitination.</text>
</comment>
<keyword evidence="8" id="KW-0833">Ubl conjugation pathway</keyword>
<comment type="caution">
    <text evidence="15">The sequence shown here is derived from an EMBL/GenBank/DDBJ whole genome shotgun (WGS) entry which is preliminary data.</text>
</comment>
<dbReference type="InterPro" id="IPR058981">
    <property type="entry name" value="MGRN1/RNF157-like_N"/>
</dbReference>
<evidence type="ECO:0000256" key="9">
    <source>
        <dbReference type="ARBA" id="ARBA00022833"/>
    </source>
</evidence>
<feature type="region of interest" description="Disordered" evidence="13">
    <location>
        <begin position="466"/>
        <end position="521"/>
    </location>
</feature>
<evidence type="ECO:0000256" key="13">
    <source>
        <dbReference type="SAM" id="MobiDB-lite"/>
    </source>
</evidence>
<dbReference type="InterPro" id="IPR045195">
    <property type="entry name" value="LOG2-like_mRING_C3HC5"/>
</dbReference>
<accession>A0A9X6RN21</accession>
<feature type="region of interest" description="Disordered" evidence="13">
    <location>
        <begin position="354"/>
        <end position="409"/>
    </location>
</feature>
<dbReference type="InterPro" id="IPR045194">
    <property type="entry name" value="MGRN1/RNF157-like"/>
</dbReference>
<evidence type="ECO:0000256" key="11">
    <source>
        <dbReference type="ARBA" id="ARBA00025721"/>
    </source>
</evidence>
<comment type="catalytic activity">
    <reaction evidence="1">
        <text>S-ubiquitinyl-[E2 ubiquitin-conjugating enzyme]-L-cysteine + [acceptor protein]-L-lysine = [E2 ubiquitin-conjugating enzyme]-L-cysteine + N(6)-ubiquitinyl-[acceptor protein]-L-lysine.</text>
        <dbReference type="EC" id="2.3.2.27"/>
    </reaction>
</comment>
<keyword evidence="5" id="KW-0519">Myristate</keyword>
<evidence type="ECO:0000256" key="7">
    <source>
        <dbReference type="ARBA" id="ARBA00022771"/>
    </source>
</evidence>
<keyword evidence="4" id="KW-0808">Transferase</keyword>
<evidence type="ECO:0000256" key="6">
    <source>
        <dbReference type="ARBA" id="ARBA00022723"/>
    </source>
</evidence>
<dbReference type="Gene3D" id="3.30.40.10">
    <property type="entry name" value="Zinc/RING finger domain, C3HC4 (zinc finger)"/>
    <property type="match status" value="1"/>
</dbReference>
<protein>
    <recommendedName>
        <fullName evidence="3">RING-type E3 ubiquitin transferase</fullName>
        <ecNumber evidence="3">2.3.2.27</ecNumber>
    </recommendedName>
</protein>
<evidence type="ECO:0000259" key="14">
    <source>
        <dbReference type="PROSITE" id="PS50089"/>
    </source>
</evidence>